<accession>A0ABY6JIC0</accession>
<keyword evidence="2" id="KW-1185">Reference proteome</keyword>
<dbReference type="RefSeq" id="WP_264386025.1">
    <property type="nucleotide sequence ID" value="NZ_CP074352.1"/>
</dbReference>
<dbReference type="Proteomes" id="UP001156318">
    <property type="component" value="Chromosome"/>
</dbReference>
<evidence type="ECO:0000313" key="1">
    <source>
        <dbReference type="EMBL" id="UYU33582.1"/>
    </source>
</evidence>
<protein>
    <submittedName>
        <fullName evidence="1">Uncharacterized protein</fullName>
    </submittedName>
</protein>
<dbReference type="EMBL" id="CP074352">
    <property type="protein sequence ID" value="UYU33582.1"/>
    <property type="molecule type" value="Genomic_DNA"/>
</dbReference>
<name>A0ABY6JIC0_9ENTR</name>
<evidence type="ECO:0000313" key="2">
    <source>
        <dbReference type="Proteomes" id="UP001156318"/>
    </source>
</evidence>
<sequence length="234" mass="26876">MDNYSSYLKLKIKSDRKLASVLDKAVNQVGQNLYDMASDALAGAERATWYLSCLTPGYADVCREQSHEDIRYFYGLYQAARREDVILDMVEIYFKKEIVQISDSAEQSLLVSVAQYFADIASERLNKQTLAYFLAIIVLSSRNFKEAVVKAITKSMGTVIGAVSFYGKVQNAALSARKLKTLHPEYYWELYNNKIEMLYHLIESEMSKIIYFIMSGSNDEEELLFLIRELVRNK</sequence>
<organism evidence="1 2">
    <name type="scientific">Siccibacter colletis</name>
    <dbReference type="NCBI Taxonomy" id="1505757"/>
    <lineage>
        <taxon>Bacteria</taxon>
        <taxon>Pseudomonadati</taxon>
        <taxon>Pseudomonadota</taxon>
        <taxon>Gammaproteobacteria</taxon>
        <taxon>Enterobacterales</taxon>
        <taxon>Enterobacteriaceae</taxon>
        <taxon>Siccibacter</taxon>
    </lineage>
</organism>
<reference evidence="1 2" key="1">
    <citation type="submission" date="2021-05" db="EMBL/GenBank/DDBJ databases">
        <title>Isolation, identification, and the growth promoting effects of Pantoea dispersa strain YSD J2 from the aboveground leaves of Cyperus esculentus L.Var. Sativus.</title>
        <authorList>
            <person name="Wang S."/>
            <person name="Tang X.M."/>
            <person name="Huang Y.N."/>
        </authorList>
    </citation>
    <scope>NUCLEOTIDE SEQUENCE [LARGE SCALE GENOMIC DNA]</scope>
    <source>
        <strain evidence="2">YSD YN2</strain>
    </source>
</reference>
<gene>
    <name evidence="1" type="ORF">KFZ77_08805</name>
</gene>
<proteinExistence type="predicted"/>